<dbReference type="InterPro" id="IPR039421">
    <property type="entry name" value="Type_1_exporter"/>
</dbReference>
<dbReference type="Proteomes" id="UP000554286">
    <property type="component" value="Unassembled WGS sequence"/>
</dbReference>
<feature type="domain" description="ABC transmembrane type-1" evidence="10">
    <location>
        <begin position="34"/>
        <end position="310"/>
    </location>
</feature>
<protein>
    <submittedName>
        <fullName evidence="11">ABC-type bacteriocin/lantibiotic exporter with double-glycine peptidase domain</fullName>
    </submittedName>
</protein>
<evidence type="ECO:0000313" key="11">
    <source>
        <dbReference type="EMBL" id="MBB4267398.1"/>
    </source>
</evidence>
<dbReference type="Pfam" id="PF00005">
    <property type="entry name" value="ABC_tran"/>
    <property type="match status" value="1"/>
</dbReference>
<dbReference type="InterPro" id="IPR027417">
    <property type="entry name" value="P-loop_NTPase"/>
</dbReference>
<dbReference type="AlphaFoldDB" id="A0A7W6RF93"/>
<dbReference type="GO" id="GO:0005886">
    <property type="term" value="C:plasma membrane"/>
    <property type="evidence" value="ECO:0007669"/>
    <property type="project" value="UniProtKB-SubCell"/>
</dbReference>
<evidence type="ECO:0000256" key="4">
    <source>
        <dbReference type="ARBA" id="ARBA00022840"/>
    </source>
</evidence>
<dbReference type="RefSeq" id="WP_184046758.1">
    <property type="nucleotide sequence ID" value="NZ_JACIGK010000026.1"/>
</dbReference>
<dbReference type="PROSITE" id="PS50893">
    <property type="entry name" value="ABC_TRANSPORTER_2"/>
    <property type="match status" value="1"/>
</dbReference>
<keyword evidence="6 8" id="KW-0472">Membrane</keyword>
<dbReference type="EMBL" id="JACIGK010000026">
    <property type="protein sequence ID" value="MBB4267398.1"/>
    <property type="molecule type" value="Genomic_DNA"/>
</dbReference>
<dbReference type="PANTHER" id="PTHR43394">
    <property type="entry name" value="ATP-DEPENDENT PERMEASE MDL1, MITOCHONDRIAL"/>
    <property type="match status" value="1"/>
</dbReference>
<evidence type="ECO:0000256" key="3">
    <source>
        <dbReference type="ARBA" id="ARBA00022741"/>
    </source>
</evidence>
<dbReference type="SUPFAM" id="SSF90123">
    <property type="entry name" value="ABC transporter transmembrane region"/>
    <property type="match status" value="1"/>
</dbReference>
<feature type="transmembrane region" description="Helical" evidence="8">
    <location>
        <begin position="139"/>
        <end position="161"/>
    </location>
</feature>
<keyword evidence="5 8" id="KW-1133">Transmembrane helix</keyword>
<evidence type="ECO:0000256" key="6">
    <source>
        <dbReference type="ARBA" id="ARBA00023136"/>
    </source>
</evidence>
<dbReference type="InterPro" id="IPR003439">
    <property type="entry name" value="ABC_transporter-like_ATP-bd"/>
</dbReference>
<feature type="transmembrane region" description="Helical" evidence="8">
    <location>
        <begin position="29"/>
        <end position="53"/>
    </location>
</feature>
<evidence type="ECO:0000256" key="8">
    <source>
        <dbReference type="SAM" id="Phobius"/>
    </source>
</evidence>
<dbReference type="GO" id="GO:0005524">
    <property type="term" value="F:ATP binding"/>
    <property type="evidence" value="ECO:0007669"/>
    <property type="project" value="UniProtKB-KW"/>
</dbReference>
<keyword evidence="4" id="KW-0067">ATP-binding</keyword>
<dbReference type="InterPro" id="IPR036640">
    <property type="entry name" value="ABC1_TM_sf"/>
</dbReference>
<feature type="region of interest" description="Disordered" evidence="7">
    <location>
        <begin position="329"/>
        <end position="362"/>
    </location>
</feature>
<evidence type="ECO:0000256" key="7">
    <source>
        <dbReference type="SAM" id="MobiDB-lite"/>
    </source>
</evidence>
<dbReference type="Gene3D" id="1.20.1560.10">
    <property type="entry name" value="ABC transporter type 1, transmembrane domain"/>
    <property type="match status" value="1"/>
</dbReference>
<dbReference type="Pfam" id="PF00664">
    <property type="entry name" value="ABC_membrane"/>
    <property type="match status" value="1"/>
</dbReference>
<dbReference type="Gene3D" id="3.40.50.300">
    <property type="entry name" value="P-loop containing nucleotide triphosphate hydrolases"/>
    <property type="match status" value="1"/>
</dbReference>
<dbReference type="GO" id="GO:0140359">
    <property type="term" value="F:ABC-type transporter activity"/>
    <property type="evidence" value="ECO:0007669"/>
    <property type="project" value="InterPro"/>
</dbReference>
<dbReference type="PROSITE" id="PS00211">
    <property type="entry name" value="ABC_TRANSPORTER_1"/>
    <property type="match status" value="1"/>
</dbReference>
<proteinExistence type="predicted"/>
<feature type="transmembrane region" description="Helical" evidence="8">
    <location>
        <begin position="65"/>
        <end position="86"/>
    </location>
</feature>
<feature type="transmembrane region" description="Helical" evidence="8">
    <location>
        <begin position="167"/>
        <end position="185"/>
    </location>
</feature>
<evidence type="ECO:0000256" key="5">
    <source>
        <dbReference type="ARBA" id="ARBA00022989"/>
    </source>
</evidence>
<keyword evidence="3" id="KW-0547">Nucleotide-binding</keyword>
<organism evidence="11 12">
    <name type="scientific">Roseospira visakhapatnamensis</name>
    <dbReference type="NCBI Taxonomy" id="390880"/>
    <lineage>
        <taxon>Bacteria</taxon>
        <taxon>Pseudomonadati</taxon>
        <taxon>Pseudomonadota</taxon>
        <taxon>Alphaproteobacteria</taxon>
        <taxon>Rhodospirillales</taxon>
        <taxon>Rhodospirillaceae</taxon>
        <taxon>Roseospira</taxon>
    </lineage>
</organism>
<evidence type="ECO:0000259" key="10">
    <source>
        <dbReference type="PROSITE" id="PS50929"/>
    </source>
</evidence>
<sequence>MRLTFTTVLRHLDFAALAQLLREVEGIRATLVSAALGLVLTGLLLPIFSQVFIDGYLADGPSLTLAGLVALMIAAGLLRAGLSLAVSRGAHAMQVRYATRSSTRTTRRFLDADPAWVARYGAGDLAAVVRQNDRLARRLLSEVIPAFLDLMAVPVLFLVMAAFDVRLALAALLLTGVNALVLRTINARQTPIGDQVGLARGRMAQALTDSLSAIAMLRATSLENQTFTRWATRHETYHRQSLRLGRLSEILAAGPAVISGITTALTLGLGAVLILDGSLTPGAFVACQTLLFGINDPIRRFVDLSTAIQDLSADWRRREALLAEGRPPTNRVRATRGQDAAAVPDRPPPGPGARLTIPQPVDGPAARRVGSLALEGPGVIAIAGAPEGPRTRFCRTLAGLMPADTGPGPGVTVDGRPVAALSPFDRLGTVALLERHATVFSASVRDNLTLWDATVPDAALWRVLRRADLAEVIGARPDGLDTPLAEGGRNLSGGQRQRLALARVLLHDPRVLVINGALEPLESRLARHILAGLRRDGLLVLVASTRREVLAACDDAVIVEPDRIRAAGRWHAGGTIELYT</sequence>
<dbReference type="GO" id="GO:0016887">
    <property type="term" value="F:ATP hydrolysis activity"/>
    <property type="evidence" value="ECO:0007669"/>
    <property type="project" value="InterPro"/>
</dbReference>
<reference evidence="11 12" key="1">
    <citation type="submission" date="2020-08" db="EMBL/GenBank/DDBJ databases">
        <title>Genome sequencing of Purple Non-Sulfur Bacteria from various extreme environments.</title>
        <authorList>
            <person name="Mayer M."/>
        </authorList>
    </citation>
    <scope>NUCLEOTIDE SEQUENCE [LARGE SCALE GENOMIC DNA]</scope>
    <source>
        <strain evidence="11 12">JA131</strain>
    </source>
</reference>
<feature type="transmembrane region" description="Helical" evidence="8">
    <location>
        <begin position="250"/>
        <end position="275"/>
    </location>
</feature>
<evidence type="ECO:0000259" key="9">
    <source>
        <dbReference type="PROSITE" id="PS50893"/>
    </source>
</evidence>
<comment type="subcellular location">
    <subcellularLocation>
        <location evidence="1">Cell membrane</location>
        <topology evidence="1">Multi-pass membrane protein</topology>
    </subcellularLocation>
</comment>
<dbReference type="InterPro" id="IPR017871">
    <property type="entry name" value="ABC_transporter-like_CS"/>
</dbReference>
<feature type="domain" description="ABC transporter" evidence="9">
    <location>
        <begin position="335"/>
        <end position="580"/>
    </location>
</feature>
<evidence type="ECO:0000256" key="2">
    <source>
        <dbReference type="ARBA" id="ARBA00022692"/>
    </source>
</evidence>
<evidence type="ECO:0000256" key="1">
    <source>
        <dbReference type="ARBA" id="ARBA00004651"/>
    </source>
</evidence>
<keyword evidence="2 8" id="KW-0812">Transmembrane</keyword>
<dbReference type="SUPFAM" id="SSF52540">
    <property type="entry name" value="P-loop containing nucleoside triphosphate hydrolases"/>
    <property type="match status" value="1"/>
</dbReference>
<gene>
    <name evidence="11" type="ORF">GGD89_003042</name>
</gene>
<accession>A0A7W6RF93</accession>
<comment type="caution">
    <text evidence="11">The sequence shown here is derived from an EMBL/GenBank/DDBJ whole genome shotgun (WGS) entry which is preliminary data.</text>
</comment>
<name>A0A7W6RF93_9PROT</name>
<dbReference type="InterPro" id="IPR011527">
    <property type="entry name" value="ABC1_TM_dom"/>
</dbReference>
<evidence type="ECO:0000313" key="12">
    <source>
        <dbReference type="Proteomes" id="UP000554286"/>
    </source>
</evidence>
<keyword evidence="12" id="KW-1185">Reference proteome</keyword>
<dbReference type="PROSITE" id="PS50929">
    <property type="entry name" value="ABC_TM1F"/>
    <property type="match status" value="1"/>
</dbReference>